<dbReference type="SUPFAM" id="SSF47729">
    <property type="entry name" value="IHF-like DNA-binding proteins"/>
    <property type="match status" value="1"/>
</dbReference>
<evidence type="ECO:0000313" key="3">
    <source>
        <dbReference type="EMBL" id="SFU61955.1"/>
    </source>
</evidence>
<dbReference type="InterPro" id="IPR010992">
    <property type="entry name" value="IHF-like_DNA-bd_dom_sf"/>
</dbReference>
<evidence type="ECO:0000313" key="4">
    <source>
        <dbReference type="Proteomes" id="UP000199138"/>
    </source>
</evidence>
<dbReference type="Pfam" id="PF18291">
    <property type="entry name" value="HU-HIG"/>
    <property type="match status" value="1"/>
</dbReference>
<reference evidence="3 4" key="1">
    <citation type="submission" date="2016-10" db="EMBL/GenBank/DDBJ databases">
        <authorList>
            <person name="de Groot N.N."/>
        </authorList>
    </citation>
    <scope>NUCLEOTIDE SEQUENCE [LARGE SCALE GENOMIC DNA]</scope>
    <source>
        <strain evidence="3 4">CGMCC 1.12333</strain>
    </source>
</reference>
<dbReference type="STRING" id="1224947.SAMN05216480_11047"/>
<dbReference type="EMBL" id="FPBK01000010">
    <property type="protein sequence ID" value="SFU61955.1"/>
    <property type="molecule type" value="Genomic_DNA"/>
</dbReference>
<name>A0A1I7HMK5_9FLAO</name>
<protein>
    <submittedName>
        <fullName evidence="3">DNA-binding protein, histone-like, putative</fullName>
    </submittedName>
</protein>
<evidence type="ECO:0000259" key="2">
    <source>
        <dbReference type="Pfam" id="PF18291"/>
    </source>
</evidence>
<dbReference type="NCBIfam" id="TIGR01201">
    <property type="entry name" value="HU_rel"/>
    <property type="match status" value="1"/>
</dbReference>
<feature type="domain" description="HU" evidence="2">
    <location>
        <begin position="1"/>
        <end position="125"/>
    </location>
</feature>
<dbReference type="GO" id="GO:0003677">
    <property type="term" value="F:DNA binding"/>
    <property type="evidence" value="ECO:0007669"/>
    <property type="project" value="UniProtKB-KW"/>
</dbReference>
<gene>
    <name evidence="3" type="ORF">SAMN05216480_11047</name>
</gene>
<accession>A0A1I7HMK5</accession>
<dbReference type="Gene3D" id="4.10.520.10">
    <property type="entry name" value="IHF-like DNA-binding proteins"/>
    <property type="match status" value="1"/>
</dbReference>
<dbReference type="AlphaFoldDB" id="A0A1I7HMK5"/>
<dbReference type="RefSeq" id="WP_093025560.1">
    <property type="nucleotide sequence ID" value="NZ_FPBK01000010.1"/>
</dbReference>
<dbReference type="InterPro" id="IPR041607">
    <property type="entry name" value="HU-HIG"/>
</dbReference>
<evidence type="ECO:0000256" key="1">
    <source>
        <dbReference type="ARBA" id="ARBA00023125"/>
    </source>
</evidence>
<dbReference type="Proteomes" id="UP000199138">
    <property type="component" value="Unassembled WGS sequence"/>
</dbReference>
<dbReference type="OrthoDB" id="9809801at2"/>
<keyword evidence="4" id="KW-1185">Reference proteome</keyword>
<organism evidence="3 4">
    <name type="scientific">Pustulibacterium marinum</name>
    <dbReference type="NCBI Taxonomy" id="1224947"/>
    <lineage>
        <taxon>Bacteria</taxon>
        <taxon>Pseudomonadati</taxon>
        <taxon>Bacteroidota</taxon>
        <taxon>Flavobacteriia</taxon>
        <taxon>Flavobacteriales</taxon>
        <taxon>Flavobacteriaceae</taxon>
        <taxon>Pustulibacterium</taxon>
    </lineage>
</organism>
<dbReference type="InterPro" id="IPR005902">
    <property type="entry name" value="HU_DNA-bd_put"/>
</dbReference>
<keyword evidence="1 3" id="KW-0238">DNA-binding</keyword>
<sequence length="127" mass="14002">MSIHYRVHARPNPQNRTAPAKYYATSVVNGTTDLDALADTISQQCSVTPSDCYAVLIALETNMMQELREGKSVKLGRIGSFRVSVISEGKDTAAAVTPAAMKQRKIIFKPAQAMQQMLQKLSFKKIK</sequence>
<proteinExistence type="predicted"/>